<reference evidence="5 6" key="1">
    <citation type="submission" date="2019-09" db="EMBL/GenBank/DDBJ databases">
        <authorList>
            <person name="Ou C."/>
        </authorList>
    </citation>
    <scope>NUCLEOTIDE SEQUENCE [LARGE SCALE GENOMIC DNA]</scope>
    <source>
        <strain evidence="5">S2</strain>
        <tissue evidence="5">Leaf</tissue>
    </source>
</reference>
<dbReference type="InterPro" id="IPR036529">
    <property type="entry name" value="KIX_dom_sf"/>
</dbReference>
<evidence type="ECO:0000313" key="5">
    <source>
        <dbReference type="EMBL" id="KAB2616794.1"/>
    </source>
</evidence>
<reference evidence="6" key="2">
    <citation type="submission" date="2019-10" db="EMBL/GenBank/DDBJ databases">
        <title>A de novo genome assembly of a pear dwarfing rootstock.</title>
        <authorList>
            <person name="Wang F."/>
            <person name="Wang J."/>
            <person name="Li S."/>
            <person name="Zhang Y."/>
            <person name="Fang M."/>
            <person name="Ma L."/>
            <person name="Zhao Y."/>
            <person name="Jiang S."/>
        </authorList>
    </citation>
    <scope>NUCLEOTIDE SEQUENCE [LARGE SCALE GENOMIC DNA]</scope>
</reference>
<evidence type="ECO:0000259" key="4">
    <source>
        <dbReference type="Pfam" id="PF16987"/>
    </source>
</evidence>
<dbReference type="InterPro" id="IPR044661">
    <property type="entry name" value="MED15a/b/c-like"/>
</dbReference>
<dbReference type="Pfam" id="PF16987">
    <property type="entry name" value="KIX_2"/>
    <property type="match status" value="1"/>
</dbReference>
<evidence type="ECO:0000313" key="6">
    <source>
        <dbReference type="Proteomes" id="UP000327157"/>
    </source>
</evidence>
<comment type="subcellular location">
    <subcellularLocation>
        <location evidence="1">Nucleus</location>
    </subcellularLocation>
</comment>
<accession>A0A5N5H157</accession>
<feature type="region of interest" description="Disordered" evidence="3">
    <location>
        <begin position="97"/>
        <end position="124"/>
    </location>
</feature>
<feature type="domain" description="Mediator complex subunit 15 KIX" evidence="4">
    <location>
        <begin position="19"/>
        <end position="97"/>
    </location>
</feature>
<dbReference type="GO" id="GO:0031490">
    <property type="term" value="F:chromatin DNA binding"/>
    <property type="evidence" value="ECO:0007669"/>
    <property type="project" value="InterPro"/>
</dbReference>
<protein>
    <submittedName>
        <fullName evidence="5">Mediator of RNA polymerase II transcription subunit 15a-like</fullName>
    </submittedName>
</protein>
<keyword evidence="2" id="KW-0539">Nucleus</keyword>
<dbReference type="AlphaFoldDB" id="A0A5N5H157"/>
<dbReference type="Proteomes" id="UP000327157">
    <property type="component" value="Chromosome 3"/>
</dbReference>
<dbReference type="SUPFAM" id="SSF47040">
    <property type="entry name" value="Kix domain of CBP (creb binding protein)"/>
    <property type="match status" value="1"/>
</dbReference>
<name>A0A5N5H157_9ROSA</name>
<organism evidence="5 6">
    <name type="scientific">Pyrus ussuriensis x Pyrus communis</name>
    <dbReference type="NCBI Taxonomy" id="2448454"/>
    <lineage>
        <taxon>Eukaryota</taxon>
        <taxon>Viridiplantae</taxon>
        <taxon>Streptophyta</taxon>
        <taxon>Embryophyta</taxon>
        <taxon>Tracheophyta</taxon>
        <taxon>Spermatophyta</taxon>
        <taxon>Magnoliopsida</taxon>
        <taxon>eudicotyledons</taxon>
        <taxon>Gunneridae</taxon>
        <taxon>Pentapetalae</taxon>
        <taxon>rosids</taxon>
        <taxon>fabids</taxon>
        <taxon>Rosales</taxon>
        <taxon>Rosaceae</taxon>
        <taxon>Amygdaloideae</taxon>
        <taxon>Maleae</taxon>
        <taxon>Pyrus</taxon>
    </lineage>
</organism>
<dbReference type="FunFam" id="1.10.246.20:FF:000003">
    <property type="entry name" value="Mediator of RNA polymerase II transcription subunit 15a"/>
    <property type="match status" value="1"/>
</dbReference>
<evidence type="ECO:0000256" key="2">
    <source>
        <dbReference type="ARBA" id="ARBA00023242"/>
    </source>
</evidence>
<comment type="caution">
    <text evidence="5">The sequence shown here is derived from an EMBL/GenBank/DDBJ whole genome shotgun (WGS) entry which is preliminary data.</text>
</comment>
<gene>
    <name evidence="5" type="ORF">D8674_023382</name>
</gene>
<dbReference type="PANTHER" id="PTHR33137:SF4">
    <property type="entry name" value="MEDIATOR OF RNA POLYMERASE II TRANSCRIPTION SUBUNIT 15A-RELATED"/>
    <property type="match status" value="1"/>
</dbReference>
<dbReference type="InterPro" id="IPR036546">
    <property type="entry name" value="MED15_KIX"/>
</dbReference>
<dbReference type="EMBL" id="SMOL01000402">
    <property type="protein sequence ID" value="KAB2616794.1"/>
    <property type="molecule type" value="Genomic_DNA"/>
</dbReference>
<proteinExistence type="predicted"/>
<dbReference type="GO" id="GO:0003713">
    <property type="term" value="F:transcription coactivator activity"/>
    <property type="evidence" value="ECO:0007669"/>
    <property type="project" value="InterPro"/>
</dbReference>
<dbReference type="GO" id="GO:0005634">
    <property type="term" value="C:nucleus"/>
    <property type="evidence" value="ECO:0007669"/>
    <property type="project" value="UniProtKB-SubCell"/>
</dbReference>
<sequence>MDTNKWRPSQVGEAAMDAGDWRSQLQADSRQRIVNKIMDTLKRHLPFSGQDGLQELSKIAVRFEEKIYTAATSQSDYLREISLKMLTMETKSQNLMGNHLQSNSAGNSNGSPDPASLDSSSQTGYANGGDWQEEVYQKIKVMKEAYLPELSEMYQKIATKLRQHDSHPQQPKSEQLEKLKMFKTMLERLISILQVSRSNISPGLKDKLGLYEKQMVNFINTNRPRKQGPPLQQGQLPPPHM</sequence>
<keyword evidence="6" id="KW-1185">Reference proteome</keyword>
<dbReference type="PANTHER" id="PTHR33137">
    <property type="entry name" value="MEDIATOR OF RNA POLYMERASE II TRANSCRIPTION SUBUNIT 15A-RELATED"/>
    <property type="match status" value="1"/>
</dbReference>
<dbReference type="OrthoDB" id="1912459at2759"/>
<evidence type="ECO:0000256" key="1">
    <source>
        <dbReference type="ARBA" id="ARBA00004123"/>
    </source>
</evidence>
<evidence type="ECO:0000256" key="3">
    <source>
        <dbReference type="SAM" id="MobiDB-lite"/>
    </source>
</evidence>
<reference evidence="5 6" key="3">
    <citation type="submission" date="2019-11" db="EMBL/GenBank/DDBJ databases">
        <title>A de novo genome assembly of a pear dwarfing rootstock.</title>
        <authorList>
            <person name="Wang F."/>
            <person name="Wang J."/>
            <person name="Li S."/>
            <person name="Zhang Y."/>
            <person name="Fang M."/>
            <person name="Ma L."/>
            <person name="Zhao Y."/>
            <person name="Jiang S."/>
        </authorList>
    </citation>
    <scope>NUCLEOTIDE SEQUENCE [LARGE SCALE GENOMIC DNA]</scope>
    <source>
        <strain evidence="5">S2</strain>
        <tissue evidence="5">Leaf</tissue>
    </source>
</reference>
<dbReference type="Gene3D" id="1.10.246.20">
    <property type="entry name" value="Coactivator CBP, KIX domain"/>
    <property type="match status" value="1"/>
</dbReference>
<feature type="region of interest" description="Disordered" evidence="3">
    <location>
        <begin position="221"/>
        <end position="241"/>
    </location>
</feature>